<dbReference type="Gene3D" id="3.40.50.2300">
    <property type="match status" value="1"/>
</dbReference>
<dbReference type="Pfam" id="PF00072">
    <property type="entry name" value="Response_reg"/>
    <property type="match status" value="1"/>
</dbReference>
<organism evidence="7 8">
    <name type="scientific">Polyangium spumosum</name>
    <dbReference type="NCBI Taxonomy" id="889282"/>
    <lineage>
        <taxon>Bacteria</taxon>
        <taxon>Pseudomonadati</taxon>
        <taxon>Myxococcota</taxon>
        <taxon>Polyangia</taxon>
        <taxon>Polyangiales</taxon>
        <taxon>Polyangiaceae</taxon>
        <taxon>Polyangium</taxon>
    </lineage>
</organism>
<evidence type="ECO:0000259" key="6">
    <source>
        <dbReference type="PROSITE" id="PS50801"/>
    </source>
</evidence>
<gene>
    <name evidence="7" type="ORF">GF068_37360</name>
</gene>
<keyword evidence="1 2" id="KW-0597">Phosphoprotein</keyword>
<evidence type="ECO:0000259" key="5">
    <source>
        <dbReference type="PROSITE" id="PS50110"/>
    </source>
</evidence>
<feature type="coiled-coil region" evidence="3">
    <location>
        <begin position="156"/>
        <end position="186"/>
    </location>
</feature>
<proteinExistence type="predicted"/>
<dbReference type="InterPro" id="IPR001789">
    <property type="entry name" value="Sig_transdc_resp-reg_receiver"/>
</dbReference>
<keyword evidence="8" id="KW-1185">Reference proteome</keyword>
<keyword evidence="3" id="KW-0175">Coiled coil</keyword>
<dbReference type="CDD" id="cd07041">
    <property type="entry name" value="STAS_RsbR_RsbS_like"/>
    <property type="match status" value="1"/>
</dbReference>
<evidence type="ECO:0000313" key="8">
    <source>
        <dbReference type="Proteomes" id="UP000440224"/>
    </source>
</evidence>
<evidence type="ECO:0000256" key="2">
    <source>
        <dbReference type="PROSITE-ProRule" id="PRU00169"/>
    </source>
</evidence>
<dbReference type="PANTHER" id="PTHR33745">
    <property type="entry name" value="RSBT ANTAGONIST PROTEIN RSBS-RELATED"/>
    <property type="match status" value="1"/>
</dbReference>
<dbReference type="SUPFAM" id="SSF52172">
    <property type="entry name" value="CheY-like"/>
    <property type="match status" value="1"/>
</dbReference>
<dbReference type="SMART" id="SM00448">
    <property type="entry name" value="REC"/>
    <property type="match status" value="1"/>
</dbReference>
<dbReference type="SUPFAM" id="SSF52091">
    <property type="entry name" value="SpoIIaa-like"/>
    <property type="match status" value="1"/>
</dbReference>
<feature type="domain" description="STAS" evidence="6">
    <location>
        <begin position="206"/>
        <end position="317"/>
    </location>
</feature>
<feature type="domain" description="Response regulatory" evidence="5">
    <location>
        <begin position="34"/>
        <end position="150"/>
    </location>
</feature>
<feature type="region of interest" description="Disordered" evidence="4">
    <location>
        <begin position="1"/>
        <end position="24"/>
    </location>
</feature>
<evidence type="ECO:0000313" key="7">
    <source>
        <dbReference type="EMBL" id="MRG97558.1"/>
    </source>
</evidence>
<dbReference type="InterPro" id="IPR036513">
    <property type="entry name" value="STAS_dom_sf"/>
</dbReference>
<dbReference type="InterPro" id="IPR002645">
    <property type="entry name" value="STAS_dom"/>
</dbReference>
<dbReference type="PROSITE" id="PS50110">
    <property type="entry name" value="RESPONSE_REGULATORY"/>
    <property type="match status" value="1"/>
</dbReference>
<comment type="caution">
    <text evidence="7">The sequence shown here is derived from an EMBL/GenBank/DDBJ whole genome shotgun (WGS) entry which is preliminary data.</text>
</comment>
<evidence type="ECO:0000256" key="4">
    <source>
        <dbReference type="SAM" id="MobiDB-lite"/>
    </source>
</evidence>
<dbReference type="OrthoDB" id="5498845at2"/>
<evidence type="ECO:0000256" key="1">
    <source>
        <dbReference type="ARBA" id="ARBA00022553"/>
    </source>
</evidence>
<feature type="modified residue" description="4-aspartylphosphate" evidence="2">
    <location>
        <position position="83"/>
    </location>
</feature>
<dbReference type="Gene3D" id="3.30.750.24">
    <property type="entry name" value="STAS domain"/>
    <property type="match status" value="1"/>
</dbReference>
<dbReference type="PANTHER" id="PTHR33745:SF3">
    <property type="entry name" value="RSBT CO-ANTAGONIST PROTEIN RSBRC"/>
    <property type="match status" value="1"/>
</dbReference>
<reference evidence="7 8" key="1">
    <citation type="submission" date="2019-10" db="EMBL/GenBank/DDBJ databases">
        <title>A soil myxobacterium in the family Polyangiaceae.</title>
        <authorList>
            <person name="Li Y."/>
            <person name="Wang J."/>
        </authorList>
    </citation>
    <scope>NUCLEOTIDE SEQUENCE [LARGE SCALE GENOMIC DNA]</scope>
    <source>
        <strain evidence="7 8">DSM 14734</strain>
    </source>
</reference>
<dbReference type="GO" id="GO:0000160">
    <property type="term" value="P:phosphorelay signal transduction system"/>
    <property type="evidence" value="ECO:0007669"/>
    <property type="project" value="InterPro"/>
</dbReference>
<protein>
    <submittedName>
        <fullName evidence="7">Response regulator</fullName>
    </submittedName>
</protein>
<dbReference type="Pfam" id="PF01740">
    <property type="entry name" value="STAS"/>
    <property type="match status" value="1"/>
</dbReference>
<evidence type="ECO:0000256" key="3">
    <source>
        <dbReference type="SAM" id="Coils"/>
    </source>
</evidence>
<dbReference type="InterPro" id="IPR051932">
    <property type="entry name" value="Bact_StressResp_Reg"/>
</dbReference>
<dbReference type="AlphaFoldDB" id="A0A6N7PZM9"/>
<dbReference type="Proteomes" id="UP000440224">
    <property type="component" value="Unassembled WGS sequence"/>
</dbReference>
<sequence length="326" mass="35948">MGVPVAYRRDPGRRRGRRLTSSDGRSMTAALDGLVLVVDDNHVDLDVLTMVLQNEGTEIAVATDGRSAWQMLGEERPDLVFLDVNLPDVNGFELCQRMQQCPETQDVPVIFMTALSDRESKLKGLRMGAVDYIGKPFDVEELLARFRLHFSLCKTTKALREKNAELDDTRTRLEAELAERRMAEEERCKLHQQIVEAQRARLLELSTPLVPISEGVLVMPIVGAMDEDRATQMLDAALQGAAEARARFVIVDLTGLRGRGTRVAPMLPRLRDGLALLGTQVVLTGMSGNAARTIIHEGIDLGGIPTRATLKEGIRLATRECGAALR</sequence>
<accession>A0A6N7PZM9</accession>
<dbReference type="InterPro" id="IPR011006">
    <property type="entry name" value="CheY-like_superfamily"/>
</dbReference>
<name>A0A6N7PZM9_9BACT</name>
<dbReference type="PROSITE" id="PS50801">
    <property type="entry name" value="STAS"/>
    <property type="match status" value="1"/>
</dbReference>
<dbReference type="EMBL" id="WJIE01000018">
    <property type="protein sequence ID" value="MRG97558.1"/>
    <property type="molecule type" value="Genomic_DNA"/>
</dbReference>